<keyword evidence="3" id="KW-1003">Cell membrane</keyword>
<evidence type="ECO:0000256" key="3">
    <source>
        <dbReference type="ARBA" id="ARBA00022475"/>
    </source>
</evidence>
<gene>
    <name evidence="11" type="ORF">C6I21_08285</name>
</gene>
<dbReference type="OrthoDB" id="5465095at2"/>
<organism evidence="11 12">
    <name type="scientific">Alkalicoccus urumqiensis</name>
    <name type="common">Bacillus urumqiensis</name>
    <dbReference type="NCBI Taxonomy" id="1548213"/>
    <lineage>
        <taxon>Bacteria</taxon>
        <taxon>Bacillati</taxon>
        <taxon>Bacillota</taxon>
        <taxon>Bacilli</taxon>
        <taxon>Bacillales</taxon>
        <taxon>Bacillaceae</taxon>
        <taxon>Alkalicoccus</taxon>
    </lineage>
</organism>
<keyword evidence="2" id="KW-0813">Transport</keyword>
<feature type="transmembrane region" description="Helical" evidence="9">
    <location>
        <begin position="53"/>
        <end position="75"/>
    </location>
</feature>
<evidence type="ECO:0000313" key="11">
    <source>
        <dbReference type="EMBL" id="PRO65689.1"/>
    </source>
</evidence>
<evidence type="ECO:0000256" key="8">
    <source>
        <dbReference type="ARBA" id="ARBA00038436"/>
    </source>
</evidence>
<feature type="transmembrane region" description="Helical" evidence="9">
    <location>
        <begin position="96"/>
        <end position="118"/>
    </location>
</feature>
<evidence type="ECO:0000256" key="7">
    <source>
        <dbReference type="ARBA" id="ARBA00023136"/>
    </source>
</evidence>
<keyword evidence="6 9" id="KW-1133">Transmembrane helix</keyword>
<dbReference type="Pfam" id="PF04290">
    <property type="entry name" value="DctQ"/>
    <property type="match status" value="1"/>
</dbReference>
<protein>
    <submittedName>
        <fullName evidence="11">TRAP transporter small permease</fullName>
    </submittedName>
</protein>
<evidence type="ECO:0000256" key="1">
    <source>
        <dbReference type="ARBA" id="ARBA00004429"/>
    </source>
</evidence>
<evidence type="ECO:0000256" key="4">
    <source>
        <dbReference type="ARBA" id="ARBA00022519"/>
    </source>
</evidence>
<reference evidence="11 12" key="1">
    <citation type="submission" date="2018-03" db="EMBL/GenBank/DDBJ databases">
        <title>Bacillus urumqiensis sp. nov., a moderately haloalkaliphilic bacterium isolated from a salt lake.</title>
        <authorList>
            <person name="Zhao B."/>
            <person name="Liao Z."/>
        </authorList>
    </citation>
    <scope>NUCLEOTIDE SEQUENCE [LARGE SCALE GENOMIC DNA]</scope>
    <source>
        <strain evidence="11 12">BZ-SZ-XJ18</strain>
    </source>
</reference>
<keyword evidence="7 9" id="KW-0472">Membrane</keyword>
<evidence type="ECO:0000256" key="9">
    <source>
        <dbReference type="SAM" id="Phobius"/>
    </source>
</evidence>
<dbReference type="AlphaFoldDB" id="A0A2P6MHC6"/>
<evidence type="ECO:0000256" key="2">
    <source>
        <dbReference type="ARBA" id="ARBA00022448"/>
    </source>
</evidence>
<dbReference type="PANTHER" id="PTHR35011">
    <property type="entry name" value="2,3-DIKETO-L-GULONATE TRAP TRANSPORTER SMALL PERMEASE PROTEIN YIAM"/>
    <property type="match status" value="1"/>
</dbReference>
<proteinExistence type="inferred from homology"/>
<keyword evidence="5 9" id="KW-0812">Transmembrane</keyword>
<keyword evidence="4" id="KW-0997">Cell inner membrane</keyword>
<evidence type="ECO:0000256" key="5">
    <source>
        <dbReference type="ARBA" id="ARBA00022692"/>
    </source>
</evidence>
<dbReference type="Proteomes" id="UP000243650">
    <property type="component" value="Unassembled WGS sequence"/>
</dbReference>
<dbReference type="InterPro" id="IPR055348">
    <property type="entry name" value="DctQ"/>
</dbReference>
<feature type="transmembrane region" description="Helical" evidence="9">
    <location>
        <begin position="138"/>
        <end position="157"/>
    </location>
</feature>
<keyword evidence="12" id="KW-1185">Reference proteome</keyword>
<name>A0A2P6MHC6_ALKUR</name>
<feature type="transmembrane region" description="Helical" evidence="9">
    <location>
        <begin position="25"/>
        <end position="47"/>
    </location>
</feature>
<evidence type="ECO:0000313" key="12">
    <source>
        <dbReference type="Proteomes" id="UP000243650"/>
    </source>
</evidence>
<sequence>MKSIGSGFLKILTILDSALHTVEKIILKWAVIIIAFMTIGNVLNRMIFGSSWFFAAEISRLCIIVATFMGISYAARKGRHISMSALFDLSPKPVKNVLATIIPLVTAIILFVLGYYAIQYTAGIYASGRTTAAIQFPFWLMVLALPVGLFLGGLQFLRNMYTNITNREVYLAQEKKDYDEQ</sequence>
<evidence type="ECO:0000256" key="6">
    <source>
        <dbReference type="ARBA" id="ARBA00022989"/>
    </source>
</evidence>
<accession>A0A2P6MHC6</accession>
<evidence type="ECO:0000259" key="10">
    <source>
        <dbReference type="Pfam" id="PF04290"/>
    </source>
</evidence>
<comment type="caution">
    <text evidence="11">The sequence shown here is derived from an EMBL/GenBank/DDBJ whole genome shotgun (WGS) entry which is preliminary data.</text>
</comment>
<dbReference type="InterPro" id="IPR007387">
    <property type="entry name" value="TRAP_DctQ"/>
</dbReference>
<dbReference type="GO" id="GO:0005886">
    <property type="term" value="C:plasma membrane"/>
    <property type="evidence" value="ECO:0007669"/>
    <property type="project" value="UniProtKB-SubCell"/>
</dbReference>
<comment type="subcellular location">
    <subcellularLocation>
        <location evidence="1">Cell inner membrane</location>
        <topology evidence="1">Multi-pass membrane protein</topology>
    </subcellularLocation>
</comment>
<dbReference type="GO" id="GO:0022857">
    <property type="term" value="F:transmembrane transporter activity"/>
    <property type="evidence" value="ECO:0007669"/>
    <property type="project" value="TreeGrafter"/>
</dbReference>
<dbReference type="PANTHER" id="PTHR35011:SF2">
    <property type="entry name" value="2,3-DIKETO-L-GULONATE TRAP TRANSPORTER SMALL PERMEASE PROTEIN YIAM"/>
    <property type="match status" value="1"/>
</dbReference>
<dbReference type="EMBL" id="PVNS01000007">
    <property type="protein sequence ID" value="PRO65689.1"/>
    <property type="molecule type" value="Genomic_DNA"/>
</dbReference>
<comment type="similarity">
    <text evidence="8">Belongs to the TRAP transporter small permease family.</text>
</comment>
<feature type="domain" description="Tripartite ATP-independent periplasmic transporters DctQ component" evidence="10">
    <location>
        <begin position="35"/>
        <end position="164"/>
    </location>
</feature>
<dbReference type="GO" id="GO:0015740">
    <property type="term" value="P:C4-dicarboxylate transport"/>
    <property type="evidence" value="ECO:0007669"/>
    <property type="project" value="TreeGrafter"/>
</dbReference>